<feature type="region of interest" description="Disordered" evidence="4">
    <location>
        <begin position="504"/>
        <end position="523"/>
    </location>
</feature>
<feature type="domain" description="FAD-dependent oxidoreductase 2 FAD-binding" evidence="5">
    <location>
        <begin position="15"/>
        <end position="386"/>
    </location>
</feature>
<keyword evidence="8" id="KW-1185">Reference proteome</keyword>
<dbReference type="InterPro" id="IPR037099">
    <property type="entry name" value="Fum_R/Succ_DH_flav-like_C_sf"/>
</dbReference>
<dbReference type="Gene3D" id="1.20.58.100">
    <property type="entry name" value="Fumarate reductase/succinate dehydrogenase flavoprotein-like, C-terminal domain"/>
    <property type="match status" value="1"/>
</dbReference>
<dbReference type="InterPro" id="IPR003953">
    <property type="entry name" value="FAD-dep_OxRdtase_2_FAD-bd"/>
</dbReference>
<dbReference type="InterPro" id="IPR030664">
    <property type="entry name" value="SdhA/FrdA/AprA"/>
</dbReference>
<dbReference type="PANTHER" id="PTHR11632:SF51">
    <property type="entry name" value="SUCCINATE DEHYDROGENASE [UBIQUINONE] FLAVOPROTEIN SUBUNIT, MITOCHONDRIAL"/>
    <property type="match status" value="1"/>
</dbReference>
<gene>
    <name evidence="7" type="ORF">EDC65_1846</name>
</gene>
<dbReference type="Proteomes" id="UP000278222">
    <property type="component" value="Unassembled WGS sequence"/>
</dbReference>
<evidence type="ECO:0000256" key="1">
    <source>
        <dbReference type="ARBA" id="ARBA00001974"/>
    </source>
</evidence>
<comment type="cofactor">
    <cofactor evidence="1">
        <name>FAD</name>
        <dbReference type="ChEBI" id="CHEBI:57692"/>
    </cofactor>
</comment>
<evidence type="ECO:0000256" key="3">
    <source>
        <dbReference type="ARBA" id="ARBA00023002"/>
    </source>
</evidence>
<dbReference type="InterPro" id="IPR015939">
    <property type="entry name" value="Fum_Rdtase/Succ_DH_flav-like_C"/>
</dbReference>
<name>A0A3N1M8M8_9PROT</name>
<keyword evidence="2" id="KW-0285">Flavoprotein</keyword>
<protein>
    <submittedName>
        <fullName evidence="7">Succinate dehydrogenase / fumarate reductase flavoprotein subunit/L-aspartate oxidase/fumarate reductase (CoM/CoB) subunit A</fullName>
    </submittedName>
</protein>
<dbReference type="Gene3D" id="3.50.50.60">
    <property type="entry name" value="FAD/NAD(P)-binding domain"/>
    <property type="match status" value="1"/>
</dbReference>
<dbReference type="PANTHER" id="PTHR11632">
    <property type="entry name" value="SUCCINATE DEHYDROGENASE 2 FLAVOPROTEIN SUBUNIT"/>
    <property type="match status" value="1"/>
</dbReference>
<accession>A0A3N1M8M8</accession>
<evidence type="ECO:0000256" key="4">
    <source>
        <dbReference type="SAM" id="MobiDB-lite"/>
    </source>
</evidence>
<dbReference type="Pfam" id="PF00890">
    <property type="entry name" value="FAD_binding_2"/>
    <property type="match status" value="1"/>
</dbReference>
<dbReference type="AlphaFoldDB" id="A0A3N1M8M8"/>
<feature type="domain" description="Fumarate reductase/succinate dehydrogenase flavoprotein-like C-terminal" evidence="6">
    <location>
        <begin position="438"/>
        <end position="531"/>
    </location>
</feature>
<evidence type="ECO:0000313" key="8">
    <source>
        <dbReference type="Proteomes" id="UP000278222"/>
    </source>
</evidence>
<dbReference type="PRINTS" id="PR00411">
    <property type="entry name" value="PNDRDTASEI"/>
</dbReference>
<dbReference type="InterPro" id="IPR036188">
    <property type="entry name" value="FAD/NAD-bd_sf"/>
</dbReference>
<dbReference type="EMBL" id="RJKX01000013">
    <property type="protein sequence ID" value="ROQ00051.1"/>
    <property type="molecule type" value="Genomic_DNA"/>
</dbReference>
<keyword evidence="3" id="KW-0560">Oxidoreductase</keyword>
<dbReference type="SUPFAM" id="SSF46977">
    <property type="entry name" value="Succinate dehydrogenase/fumarate reductase flavoprotein C-terminal domain"/>
    <property type="match status" value="1"/>
</dbReference>
<evidence type="ECO:0000256" key="2">
    <source>
        <dbReference type="ARBA" id="ARBA00022630"/>
    </source>
</evidence>
<dbReference type="Gene3D" id="3.90.700.10">
    <property type="entry name" value="Succinate dehydrogenase/fumarate reductase flavoprotein, catalytic domain"/>
    <property type="match status" value="1"/>
</dbReference>
<dbReference type="PRINTS" id="PR00368">
    <property type="entry name" value="FADPNR"/>
</dbReference>
<dbReference type="InterPro" id="IPR027477">
    <property type="entry name" value="Succ_DH/fumarate_Rdtase_cat_sf"/>
</dbReference>
<dbReference type="Pfam" id="PF02910">
    <property type="entry name" value="Succ_DH_flav_C"/>
    <property type="match status" value="1"/>
</dbReference>
<evidence type="ECO:0000259" key="6">
    <source>
        <dbReference type="Pfam" id="PF02910"/>
    </source>
</evidence>
<evidence type="ECO:0000259" key="5">
    <source>
        <dbReference type="Pfam" id="PF00890"/>
    </source>
</evidence>
<evidence type="ECO:0000313" key="7">
    <source>
        <dbReference type="EMBL" id="ROQ00051.1"/>
    </source>
</evidence>
<comment type="caution">
    <text evidence="7">The sequence shown here is derived from an EMBL/GenBank/DDBJ whole genome shotgun (WGS) entry which is preliminary data.</text>
</comment>
<proteinExistence type="predicted"/>
<dbReference type="PIRSF" id="PIRSF000171">
    <property type="entry name" value="SDHA_APRA_LASPO"/>
    <property type="match status" value="1"/>
</dbReference>
<sequence>MTFALPPLERASAEVLVIGGGLAGHQAAIAAALAGRRVILAHLARGASPHVIGANVPLGHVEAADGPAAYAEDMVAGGYGLNDRGLVTALAERSVGVFQDLAALGIPFANRDGRYLQRHLSGNRHPRSVYVPEGTGRVILDHLARRAAALGVEVLAGWQAVSLLDDADGVAGALLYRKAGERLLAVQAGAVVLAAGGIGRLYDDSTYPADVAAGAYALAYDAGATLIDMEFVQFEPTVTVHPAACRGMEMPTAMLGDGATLLNAAGERFMFRHNPEHGEKRIEKARMSLAIQDEIDAGRGFPDGTVAMDTTLVPAEKLETYQSHCRRLRQAGLDPAHEMPRVRPAAHSQMGGIRIDANGFTGVPGLYAAGEATGGVHGASRLAGNGGGETIVFGVIAGEAAARAATPPRHRAGQAAAALARLADQATGDADPGRVKDGLRATMSRHVGLYRTAAGLGAALDEITQAEQAIADGLTIARLDDAVTALETRHMALSARMIAMAAAERTESRGAHQRRDHPERDDGAWLRHVGFRRGSDGGLEMVAVPID</sequence>
<dbReference type="RefSeq" id="WP_197735806.1">
    <property type="nucleotide sequence ID" value="NZ_AP019700.1"/>
</dbReference>
<dbReference type="SUPFAM" id="SSF51905">
    <property type="entry name" value="FAD/NAD(P)-binding domain"/>
    <property type="match status" value="1"/>
</dbReference>
<dbReference type="SUPFAM" id="SSF56425">
    <property type="entry name" value="Succinate dehydrogenase/fumarate reductase flavoprotein, catalytic domain"/>
    <property type="match status" value="1"/>
</dbReference>
<reference evidence="7 8" key="1">
    <citation type="submission" date="2018-11" db="EMBL/GenBank/DDBJ databases">
        <title>Genomic Encyclopedia of Type Strains, Phase IV (KMG-IV): sequencing the most valuable type-strain genomes for metagenomic binning, comparative biology and taxonomic classification.</title>
        <authorList>
            <person name="Goeker M."/>
        </authorList>
    </citation>
    <scope>NUCLEOTIDE SEQUENCE [LARGE SCALE GENOMIC DNA]</scope>
    <source>
        <strain evidence="7 8">DSM 5900</strain>
    </source>
</reference>
<organism evidence="7 8">
    <name type="scientific">Stella humosa</name>
    <dbReference type="NCBI Taxonomy" id="94"/>
    <lineage>
        <taxon>Bacteria</taxon>
        <taxon>Pseudomonadati</taxon>
        <taxon>Pseudomonadota</taxon>
        <taxon>Alphaproteobacteria</taxon>
        <taxon>Rhodospirillales</taxon>
        <taxon>Stellaceae</taxon>
        <taxon>Stella</taxon>
    </lineage>
</organism>
<dbReference type="GO" id="GO:0016491">
    <property type="term" value="F:oxidoreductase activity"/>
    <property type="evidence" value="ECO:0007669"/>
    <property type="project" value="UniProtKB-KW"/>
</dbReference>